<comment type="caution">
    <text evidence="9">The sequence shown here is derived from an EMBL/GenBank/DDBJ whole genome shotgun (WGS) entry which is preliminary data.</text>
</comment>
<dbReference type="Pfam" id="PF13365">
    <property type="entry name" value="Trypsin_2"/>
    <property type="match status" value="1"/>
</dbReference>
<dbReference type="InterPro" id="IPR018114">
    <property type="entry name" value="TRYPSIN_HIS"/>
</dbReference>
<dbReference type="InterPro" id="IPR043504">
    <property type="entry name" value="Peptidase_S1_PA_chymotrypsin"/>
</dbReference>
<dbReference type="InterPro" id="IPR050966">
    <property type="entry name" value="Glutamyl_endopeptidase"/>
</dbReference>
<evidence type="ECO:0000256" key="4">
    <source>
        <dbReference type="ARBA" id="ARBA00022729"/>
    </source>
</evidence>
<dbReference type="PROSITE" id="PS00134">
    <property type="entry name" value="TRYPSIN_HIS"/>
    <property type="match status" value="1"/>
</dbReference>
<dbReference type="PANTHER" id="PTHR15462:SF8">
    <property type="entry name" value="SERINE PROTEASE"/>
    <property type="match status" value="1"/>
</dbReference>
<evidence type="ECO:0000256" key="2">
    <source>
        <dbReference type="ARBA" id="ARBA00008764"/>
    </source>
</evidence>
<dbReference type="EC" id="3.4.21.-" evidence="8"/>
<dbReference type="OrthoDB" id="10037376at2759"/>
<dbReference type="PRINTS" id="PR00839">
    <property type="entry name" value="V8PROTEASE"/>
</dbReference>
<dbReference type="SUPFAM" id="SSF50494">
    <property type="entry name" value="Trypsin-like serine proteases"/>
    <property type="match status" value="1"/>
</dbReference>
<gene>
    <name evidence="9" type="ORF">FisN_9Hh366</name>
</gene>
<sequence>MLTGRRNLDDLALPENNPTFHLEERKDDSILEQQPLLWSRFTSDGYVYTAVVTDEDNRRFLQELQNIYESRSNRSLIVIGPDTRKVVTDNQDRLPYSPIVELDYGFGNSEGGCTGTLIGKSSVLTAAHCLYNFVEKQFTNPLRMAPGRYRQGTNTIEPHGLFGFRYSTFFTTYQSTGDARYDMGVATYNANSQGKFPGQLAGTLCLAEAATQKLTAETILAGYPMDFLDGNLAESRGCKWSLETGIISHDCDTTGGQSGAPIVSSMSEMLGIHIGYNPNTFINIALGWNNATYSSVYAWAPDARSCPDRRFCSNCPALEGPLRRTLCSLVCLLFGNAE</sequence>
<dbReference type="InParanoid" id="A0A1Z5KCW8"/>
<evidence type="ECO:0000256" key="7">
    <source>
        <dbReference type="ARBA" id="ARBA00023026"/>
    </source>
</evidence>
<dbReference type="GO" id="GO:0006508">
    <property type="term" value="P:proteolysis"/>
    <property type="evidence" value="ECO:0007669"/>
    <property type="project" value="UniProtKB-KW"/>
</dbReference>
<evidence type="ECO:0000256" key="1">
    <source>
        <dbReference type="ARBA" id="ARBA00007664"/>
    </source>
</evidence>
<name>A0A1Z5KCW8_FISSO</name>
<dbReference type="InterPro" id="IPR008256">
    <property type="entry name" value="Peptidase_S1B"/>
</dbReference>
<accession>A0A1Z5KCW8</accession>
<dbReference type="Proteomes" id="UP000198406">
    <property type="component" value="Unassembled WGS sequence"/>
</dbReference>
<dbReference type="GO" id="GO:0004252">
    <property type="term" value="F:serine-type endopeptidase activity"/>
    <property type="evidence" value="ECO:0007669"/>
    <property type="project" value="InterPro"/>
</dbReference>
<proteinExistence type="inferred from homology"/>
<keyword evidence="6 8" id="KW-0720">Serine protease</keyword>
<reference evidence="9 10" key="1">
    <citation type="journal article" date="2015" name="Plant Cell">
        <title>Oil accumulation by the oleaginous diatom Fistulifera solaris as revealed by the genome and transcriptome.</title>
        <authorList>
            <person name="Tanaka T."/>
            <person name="Maeda Y."/>
            <person name="Veluchamy A."/>
            <person name="Tanaka M."/>
            <person name="Abida H."/>
            <person name="Marechal E."/>
            <person name="Bowler C."/>
            <person name="Muto M."/>
            <person name="Sunaga Y."/>
            <person name="Tanaka M."/>
            <person name="Yoshino T."/>
            <person name="Taniguchi T."/>
            <person name="Fukuda Y."/>
            <person name="Nemoto M."/>
            <person name="Matsumoto M."/>
            <person name="Wong P.S."/>
            <person name="Aburatani S."/>
            <person name="Fujibuchi W."/>
        </authorList>
    </citation>
    <scope>NUCLEOTIDE SEQUENCE [LARGE SCALE GENOMIC DNA]</scope>
    <source>
        <strain evidence="9 10">JPCC DA0580</strain>
    </source>
</reference>
<dbReference type="AlphaFoldDB" id="A0A1Z5KCW8"/>
<evidence type="ECO:0000256" key="6">
    <source>
        <dbReference type="ARBA" id="ARBA00022825"/>
    </source>
</evidence>
<dbReference type="InterPro" id="IPR009003">
    <property type="entry name" value="Peptidase_S1_PA"/>
</dbReference>
<dbReference type="EMBL" id="BDSP01000206">
    <property type="protein sequence ID" value="GAX24113.1"/>
    <property type="molecule type" value="Genomic_DNA"/>
</dbReference>
<evidence type="ECO:0000313" key="10">
    <source>
        <dbReference type="Proteomes" id="UP000198406"/>
    </source>
</evidence>
<keyword evidence="3 8" id="KW-0645">Protease</keyword>
<evidence type="ECO:0000313" key="9">
    <source>
        <dbReference type="EMBL" id="GAX24113.1"/>
    </source>
</evidence>
<comment type="similarity">
    <text evidence="2 8">Belongs to the peptidase S1B family.</text>
</comment>
<protein>
    <recommendedName>
        <fullName evidence="8">Serine protease</fullName>
        <ecNumber evidence="8">3.4.21.-</ecNumber>
    </recommendedName>
</protein>
<dbReference type="Gene3D" id="2.40.10.10">
    <property type="entry name" value="Trypsin-like serine proteases"/>
    <property type="match status" value="2"/>
</dbReference>
<keyword evidence="5 8" id="KW-0378">Hydrolase</keyword>
<dbReference type="PANTHER" id="PTHR15462">
    <property type="entry name" value="SERINE PROTEASE"/>
    <property type="match status" value="1"/>
</dbReference>
<keyword evidence="7" id="KW-0843">Virulence</keyword>
<evidence type="ECO:0000256" key="5">
    <source>
        <dbReference type="ARBA" id="ARBA00022801"/>
    </source>
</evidence>
<evidence type="ECO:0000256" key="3">
    <source>
        <dbReference type="ARBA" id="ARBA00022670"/>
    </source>
</evidence>
<evidence type="ECO:0000256" key="8">
    <source>
        <dbReference type="RuleBase" id="RU004296"/>
    </source>
</evidence>
<comment type="similarity">
    <text evidence="1">Belongs to the peptidase S1 family.</text>
</comment>
<keyword evidence="10" id="KW-1185">Reference proteome</keyword>
<organism evidence="9 10">
    <name type="scientific">Fistulifera solaris</name>
    <name type="common">Oleaginous diatom</name>
    <dbReference type="NCBI Taxonomy" id="1519565"/>
    <lineage>
        <taxon>Eukaryota</taxon>
        <taxon>Sar</taxon>
        <taxon>Stramenopiles</taxon>
        <taxon>Ochrophyta</taxon>
        <taxon>Bacillariophyta</taxon>
        <taxon>Bacillariophyceae</taxon>
        <taxon>Bacillariophycidae</taxon>
        <taxon>Naviculales</taxon>
        <taxon>Naviculaceae</taxon>
        <taxon>Fistulifera</taxon>
    </lineage>
</organism>
<keyword evidence="4" id="KW-0732">Signal</keyword>